<dbReference type="RefSeq" id="WP_007042635.1">
    <property type="nucleotide sequence ID" value="NZ_AFWT01000041.1"/>
</dbReference>
<dbReference type="eggNOG" id="COG2863">
    <property type="taxonomic scope" value="Bacteria"/>
</dbReference>
<evidence type="ECO:0000256" key="3">
    <source>
        <dbReference type="ARBA" id="ARBA00023004"/>
    </source>
</evidence>
<dbReference type="InterPro" id="IPR050597">
    <property type="entry name" value="Cytochrome_c_Oxidase_Subunit"/>
</dbReference>
<dbReference type="GO" id="GO:0009055">
    <property type="term" value="F:electron transfer activity"/>
    <property type="evidence" value="ECO:0007669"/>
    <property type="project" value="InterPro"/>
</dbReference>
<dbReference type="eggNOG" id="COG3258">
    <property type="taxonomic scope" value="Bacteria"/>
</dbReference>
<accession>G2E6K9</accession>
<feature type="compositionally biased region" description="Polar residues" evidence="5">
    <location>
        <begin position="541"/>
        <end position="550"/>
    </location>
</feature>
<keyword evidence="2 4" id="KW-0479">Metal-binding</keyword>
<keyword evidence="3 4" id="KW-0408">Iron</keyword>
<feature type="signal peptide" evidence="6">
    <location>
        <begin position="1"/>
        <end position="21"/>
    </location>
</feature>
<organism evidence="8 9">
    <name type="scientific">Thiorhodococcus drewsii AZ1</name>
    <dbReference type="NCBI Taxonomy" id="765913"/>
    <lineage>
        <taxon>Bacteria</taxon>
        <taxon>Pseudomonadati</taxon>
        <taxon>Pseudomonadota</taxon>
        <taxon>Gammaproteobacteria</taxon>
        <taxon>Chromatiales</taxon>
        <taxon>Chromatiaceae</taxon>
        <taxon>Thiorhodococcus</taxon>
    </lineage>
</organism>
<keyword evidence="6" id="KW-0732">Signal</keyword>
<gene>
    <name evidence="8" type="ORF">ThidrDRAFT_3922</name>
</gene>
<evidence type="ECO:0000259" key="7">
    <source>
        <dbReference type="PROSITE" id="PS51007"/>
    </source>
</evidence>
<evidence type="ECO:0000256" key="4">
    <source>
        <dbReference type="PROSITE-ProRule" id="PRU00433"/>
    </source>
</evidence>
<dbReference type="SUPFAM" id="SSF46626">
    <property type="entry name" value="Cytochrome c"/>
    <property type="match status" value="4"/>
</dbReference>
<dbReference type="Pfam" id="PF00034">
    <property type="entry name" value="Cytochrom_C"/>
    <property type="match status" value="1"/>
</dbReference>
<name>G2E6K9_9GAMM</name>
<dbReference type="InterPro" id="IPR036909">
    <property type="entry name" value="Cyt_c-like_dom_sf"/>
</dbReference>
<feature type="chain" id="PRO_5003429030" evidence="6">
    <location>
        <begin position="22"/>
        <end position="550"/>
    </location>
</feature>
<evidence type="ECO:0000256" key="6">
    <source>
        <dbReference type="SAM" id="SignalP"/>
    </source>
</evidence>
<dbReference type="GO" id="GO:0046872">
    <property type="term" value="F:metal ion binding"/>
    <property type="evidence" value="ECO:0007669"/>
    <property type="project" value="UniProtKB-KW"/>
</dbReference>
<feature type="domain" description="Cytochrome c" evidence="7">
    <location>
        <begin position="122"/>
        <end position="211"/>
    </location>
</feature>
<dbReference type="Proteomes" id="UP000004200">
    <property type="component" value="Unassembled WGS sequence"/>
</dbReference>
<sequence>MNQLKRLMLPVVVCCSIPAQAELPLGQRLATQGDPNRGIPACASCHGPKGNGNEAIGAARLAGQSTLYLQRQIENFRDGRRDNPLMGPWAKQLTPTERVAVSDYYAALSPVGQTTPHPVPNPAIGADLALFGDWPNRMLPGCVQCHGPGGQGVGATFPALAGQPYSYLLNQLTAWTQGTRSGDPLGMMKHVASRLSEDEMRSVAAYFAAQPVASTPEGIALDVPDGASPGATHESLPAPSPTSAGLQSERIPNQDDIPAGRTPDTQGYFKPPSRHDRPEGPFGEMVALGEAIFTQTDTHPQSAPHVGNGLTCRNCHLDTGRLASSAPMWAAWVSYPAYRAKSNRVDTLTSRLQGCFSYSMNAQDSVSGTPPDADSKTIVALLSYVYWLATGAPTGDRSIPGRGFADIQEPADGYDAKRGEALYRQNCAICHGEQGAGAKKDDVSVFPPLWGPKSYNWGAGMHALDTAAAFIRHNMPLGGSIKLTDQDAWDLSAFINSHERPQDPRFTGDLAETAQRYHGGHYDLYGTPSALDGHQLGEGTPATTSGPRQH</sequence>
<evidence type="ECO:0000313" key="9">
    <source>
        <dbReference type="Proteomes" id="UP000004200"/>
    </source>
</evidence>
<keyword evidence="9" id="KW-1185">Reference proteome</keyword>
<feature type="domain" description="Cytochrome c" evidence="7">
    <location>
        <begin position="414"/>
        <end position="499"/>
    </location>
</feature>
<dbReference type="OrthoDB" id="9779283at2"/>
<keyword evidence="1 4" id="KW-0349">Heme</keyword>
<dbReference type="Pfam" id="PF21342">
    <property type="entry name" value="SoxA-TsdA_cyt-c"/>
    <property type="match status" value="1"/>
</dbReference>
<dbReference type="EMBL" id="AFWT01000041">
    <property type="protein sequence ID" value="EGV28293.1"/>
    <property type="molecule type" value="Genomic_DNA"/>
</dbReference>
<dbReference type="Pfam" id="PF13442">
    <property type="entry name" value="Cytochrome_CBB3"/>
    <property type="match status" value="2"/>
</dbReference>
<dbReference type="PANTHER" id="PTHR33751">
    <property type="entry name" value="CBB3-TYPE CYTOCHROME C OXIDASE SUBUNIT FIXP"/>
    <property type="match status" value="1"/>
</dbReference>
<reference evidence="8 9" key="1">
    <citation type="submission" date="2011-06" db="EMBL/GenBank/DDBJ databases">
        <title>The draft genome of Thiorhodococcus drewsii AZ1.</title>
        <authorList>
            <consortium name="US DOE Joint Genome Institute (JGI-PGF)"/>
            <person name="Lucas S."/>
            <person name="Han J."/>
            <person name="Lapidus A."/>
            <person name="Cheng J.-F."/>
            <person name="Goodwin L."/>
            <person name="Pitluck S."/>
            <person name="Peters L."/>
            <person name="Land M.L."/>
            <person name="Hauser L."/>
            <person name="Vogl K."/>
            <person name="Liu Z."/>
            <person name="Imhoff J."/>
            <person name="Thiel V."/>
            <person name="Frigaard N.-U."/>
            <person name="Bryant D.A."/>
            <person name="Woyke T.J."/>
        </authorList>
    </citation>
    <scope>NUCLEOTIDE SEQUENCE [LARGE SCALE GENOMIC DNA]</scope>
    <source>
        <strain evidence="8 9">AZ1</strain>
    </source>
</reference>
<dbReference type="STRING" id="765913.ThidrDRAFT_3922"/>
<evidence type="ECO:0000256" key="1">
    <source>
        <dbReference type="ARBA" id="ARBA00022617"/>
    </source>
</evidence>
<evidence type="ECO:0000256" key="5">
    <source>
        <dbReference type="SAM" id="MobiDB-lite"/>
    </source>
</evidence>
<evidence type="ECO:0000256" key="2">
    <source>
        <dbReference type="ARBA" id="ARBA00022723"/>
    </source>
</evidence>
<feature type="domain" description="Cytochrome c" evidence="7">
    <location>
        <begin position="21"/>
        <end position="109"/>
    </location>
</feature>
<feature type="region of interest" description="Disordered" evidence="5">
    <location>
        <begin position="528"/>
        <end position="550"/>
    </location>
</feature>
<evidence type="ECO:0000313" key="8">
    <source>
        <dbReference type="EMBL" id="EGV28293.1"/>
    </source>
</evidence>
<feature type="region of interest" description="Disordered" evidence="5">
    <location>
        <begin position="218"/>
        <end position="282"/>
    </location>
</feature>
<dbReference type="InterPro" id="IPR009056">
    <property type="entry name" value="Cyt_c-like_dom"/>
</dbReference>
<comment type="caution">
    <text evidence="8">The sequence shown here is derived from an EMBL/GenBank/DDBJ whole genome shotgun (WGS) entry which is preliminary data.</text>
</comment>
<protein>
    <submittedName>
        <fullName evidence="8">Cytochrome c class I</fullName>
    </submittedName>
</protein>
<dbReference type="GO" id="GO:0020037">
    <property type="term" value="F:heme binding"/>
    <property type="evidence" value="ECO:0007669"/>
    <property type="project" value="InterPro"/>
</dbReference>
<dbReference type="PROSITE" id="PS51007">
    <property type="entry name" value="CYTC"/>
    <property type="match status" value="3"/>
</dbReference>
<proteinExistence type="predicted"/>
<dbReference type="AlphaFoldDB" id="G2E6K9"/>
<dbReference type="Gene3D" id="1.10.760.10">
    <property type="entry name" value="Cytochrome c-like domain"/>
    <property type="match status" value="4"/>
</dbReference>
<dbReference type="PANTHER" id="PTHR33751:SF11">
    <property type="entry name" value="BLL4483 PROTEIN"/>
    <property type="match status" value="1"/>
</dbReference>
<dbReference type="PATRIC" id="fig|765913.3.peg.3990"/>